<gene>
    <name evidence="2" type="ORF">AWZ03_014372</name>
</gene>
<dbReference type="AlphaFoldDB" id="A0A484ATL6"/>
<dbReference type="Proteomes" id="UP000295192">
    <property type="component" value="Unassembled WGS sequence"/>
</dbReference>
<sequence length="54" mass="5736">MNAVAALLLLCAFGLSHASIIKLPTADDEKTPWDLISAIYGTSGLRGFNGTWIT</sequence>
<comment type="caution">
    <text evidence="2">The sequence shown here is derived from an EMBL/GenBank/DDBJ whole genome shotgun (WGS) entry which is preliminary data.</text>
</comment>
<keyword evidence="1" id="KW-0732">Signal</keyword>
<protein>
    <submittedName>
        <fullName evidence="2">Uncharacterized protein</fullName>
    </submittedName>
</protein>
<feature type="signal peptide" evidence="1">
    <location>
        <begin position="1"/>
        <end position="18"/>
    </location>
</feature>
<dbReference type="STRING" id="7232.A0A484ATL6"/>
<keyword evidence="3" id="KW-1185">Reference proteome</keyword>
<proteinExistence type="predicted"/>
<feature type="chain" id="PRO_5019783072" evidence="1">
    <location>
        <begin position="19"/>
        <end position="54"/>
    </location>
</feature>
<dbReference type="EMBL" id="LSRL02001254">
    <property type="protein sequence ID" value="TDG39210.1"/>
    <property type="molecule type" value="Genomic_DNA"/>
</dbReference>
<evidence type="ECO:0000313" key="2">
    <source>
        <dbReference type="EMBL" id="TDG39210.1"/>
    </source>
</evidence>
<organism evidence="2 3">
    <name type="scientific">Drosophila navojoa</name>
    <name type="common">Fruit fly</name>
    <dbReference type="NCBI Taxonomy" id="7232"/>
    <lineage>
        <taxon>Eukaryota</taxon>
        <taxon>Metazoa</taxon>
        <taxon>Ecdysozoa</taxon>
        <taxon>Arthropoda</taxon>
        <taxon>Hexapoda</taxon>
        <taxon>Insecta</taxon>
        <taxon>Pterygota</taxon>
        <taxon>Neoptera</taxon>
        <taxon>Endopterygota</taxon>
        <taxon>Diptera</taxon>
        <taxon>Brachycera</taxon>
        <taxon>Muscomorpha</taxon>
        <taxon>Ephydroidea</taxon>
        <taxon>Drosophilidae</taxon>
        <taxon>Drosophila</taxon>
    </lineage>
</organism>
<name>A0A484ATL6_DRONA</name>
<accession>A0A484ATL6</accession>
<evidence type="ECO:0000313" key="3">
    <source>
        <dbReference type="Proteomes" id="UP000295192"/>
    </source>
</evidence>
<evidence type="ECO:0000256" key="1">
    <source>
        <dbReference type="SAM" id="SignalP"/>
    </source>
</evidence>
<reference evidence="2 3" key="1">
    <citation type="journal article" date="2019" name="J. Hered.">
        <title>An Improved Genome Assembly for Drosophila navojoa, the Basal Species in the mojavensis Cluster.</title>
        <authorList>
            <person name="Vanderlinde T."/>
            <person name="Dupim E.G."/>
            <person name="Nazario-Yepiz N.O."/>
            <person name="Carvalho A.B."/>
        </authorList>
    </citation>
    <scope>NUCLEOTIDE SEQUENCE [LARGE SCALE GENOMIC DNA]</scope>
    <source>
        <strain evidence="2">Navoj_Jal97</strain>
        <tissue evidence="2">Whole organism</tissue>
    </source>
</reference>
<feature type="non-terminal residue" evidence="2">
    <location>
        <position position="54"/>
    </location>
</feature>